<dbReference type="Pfam" id="PF08100">
    <property type="entry name" value="Dimerisation"/>
    <property type="match status" value="1"/>
</dbReference>
<proteinExistence type="predicted"/>
<keyword evidence="3" id="KW-1185">Reference proteome</keyword>
<sequence length="87" mass="9444">LFVTQLRIVFIEQLLSSSVLPFVLNSTIELDVFEILANANDTQLSSSEIVSKMACTNPIDASNKLDRIGIGVALAELGPDWLLALQV</sequence>
<dbReference type="Proteomes" id="UP000824120">
    <property type="component" value="Chromosome 6"/>
</dbReference>
<evidence type="ECO:0000313" key="3">
    <source>
        <dbReference type="Proteomes" id="UP000824120"/>
    </source>
</evidence>
<evidence type="ECO:0000313" key="2">
    <source>
        <dbReference type="EMBL" id="KAG5601225.1"/>
    </source>
</evidence>
<dbReference type="GO" id="GO:0046983">
    <property type="term" value="F:protein dimerization activity"/>
    <property type="evidence" value="ECO:0007669"/>
    <property type="project" value="InterPro"/>
</dbReference>
<dbReference type="OrthoDB" id="1606438at2759"/>
<comment type="caution">
    <text evidence="2">The sequence shown here is derived from an EMBL/GenBank/DDBJ whole genome shotgun (WGS) entry which is preliminary data.</text>
</comment>
<dbReference type="InterPro" id="IPR012967">
    <property type="entry name" value="COMT_dimerisation"/>
</dbReference>
<dbReference type="Gene3D" id="1.10.10.10">
    <property type="entry name" value="Winged helix-like DNA-binding domain superfamily/Winged helix DNA-binding domain"/>
    <property type="match status" value="1"/>
</dbReference>
<name>A0A9J5YLH0_SOLCO</name>
<feature type="non-terminal residue" evidence="2">
    <location>
        <position position="1"/>
    </location>
</feature>
<dbReference type="InterPro" id="IPR036390">
    <property type="entry name" value="WH_DNA-bd_sf"/>
</dbReference>
<evidence type="ECO:0000259" key="1">
    <source>
        <dbReference type="Pfam" id="PF08100"/>
    </source>
</evidence>
<gene>
    <name evidence="2" type="ORF">H5410_032595</name>
</gene>
<accession>A0A9J5YLH0</accession>
<dbReference type="SUPFAM" id="SSF46785">
    <property type="entry name" value="Winged helix' DNA-binding domain"/>
    <property type="match status" value="1"/>
</dbReference>
<dbReference type="InterPro" id="IPR036388">
    <property type="entry name" value="WH-like_DNA-bd_sf"/>
</dbReference>
<protein>
    <recommendedName>
        <fullName evidence="1">O-methyltransferase dimerisation domain-containing protein</fullName>
    </recommendedName>
</protein>
<dbReference type="EMBL" id="JACXVP010000006">
    <property type="protein sequence ID" value="KAG5601225.1"/>
    <property type="molecule type" value="Genomic_DNA"/>
</dbReference>
<reference evidence="2 3" key="1">
    <citation type="submission" date="2020-09" db="EMBL/GenBank/DDBJ databases">
        <title>De no assembly of potato wild relative species, Solanum commersonii.</title>
        <authorList>
            <person name="Cho K."/>
        </authorList>
    </citation>
    <scope>NUCLEOTIDE SEQUENCE [LARGE SCALE GENOMIC DNA]</scope>
    <source>
        <strain evidence="2">LZ3.2</strain>
        <tissue evidence="2">Leaf</tissue>
    </source>
</reference>
<dbReference type="AlphaFoldDB" id="A0A9J5YLH0"/>
<feature type="domain" description="O-methyltransferase dimerisation" evidence="1">
    <location>
        <begin position="13"/>
        <end position="55"/>
    </location>
</feature>
<organism evidence="2 3">
    <name type="scientific">Solanum commersonii</name>
    <name type="common">Commerson's wild potato</name>
    <name type="synonym">Commerson's nightshade</name>
    <dbReference type="NCBI Taxonomy" id="4109"/>
    <lineage>
        <taxon>Eukaryota</taxon>
        <taxon>Viridiplantae</taxon>
        <taxon>Streptophyta</taxon>
        <taxon>Embryophyta</taxon>
        <taxon>Tracheophyta</taxon>
        <taxon>Spermatophyta</taxon>
        <taxon>Magnoliopsida</taxon>
        <taxon>eudicotyledons</taxon>
        <taxon>Gunneridae</taxon>
        <taxon>Pentapetalae</taxon>
        <taxon>asterids</taxon>
        <taxon>lamiids</taxon>
        <taxon>Solanales</taxon>
        <taxon>Solanaceae</taxon>
        <taxon>Solanoideae</taxon>
        <taxon>Solaneae</taxon>
        <taxon>Solanum</taxon>
    </lineage>
</organism>